<feature type="compositionally biased region" description="Low complexity" evidence="1">
    <location>
        <begin position="196"/>
        <end position="227"/>
    </location>
</feature>
<gene>
    <name evidence="3" type="ORF">KLDO_g1830</name>
</gene>
<feature type="compositionally biased region" description="Polar residues" evidence="1">
    <location>
        <begin position="41"/>
        <end position="51"/>
    </location>
</feature>
<evidence type="ECO:0000313" key="4">
    <source>
        <dbReference type="Proteomes" id="UP000031516"/>
    </source>
</evidence>
<reference evidence="3 4" key="1">
    <citation type="submission" date="2014-03" db="EMBL/GenBank/DDBJ databases">
        <title>The genome of Kluyveromyces dobzhanskii.</title>
        <authorList>
            <person name="Nystedt B."/>
            <person name="Astrom S."/>
        </authorList>
    </citation>
    <scope>NUCLEOTIDE SEQUENCE [LARGE SCALE GENOMIC DNA]</scope>
    <source>
        <strain evidence="3 4">CBS 2104</strain>
    </source>
</reference>
<dbReference type="InterPro" id="IPR002625">
    <property type="entry name" value="Smr_dom"/>
</dbReference>
<dbReference type="Proteomes" id="UP000031516">
    <property type="component" value="Unassembled WGS sequence"/>
</dbReference>
<dbReference type="PANTHER" id="PTHR47417">
    <property type="entry name" value="SMR DOMAIN-CONTAINING PROTEIN YPL199C"/>
    <property type="match status" value="1"/>
</dbReference>
<dbReference type="AlphaFoldDB" id="A0A0A8L5Q3"/>
<dbReference type="Pfam" id="PF01713">
    <property type="entry name" value="Smr"/>
    <property type="match status" value="1"/>
</dbReference>
<organism evidence="3 4">
    <name type="scientific">Kluyveromyces dobzhanskii CBS 2104</name>
    <dbReference type="NCBI Taxonomy" id="1427455"/>
    <lineage>
        <taxon>Eukaryota</taxon>
        <taxon>Fungi</taxon>
        <taxon>Dikarya</taxon>
        <taxon>Ascomycota</taxon>
        <taxon>Saccharomycotina</taxon>
        <taxon>Saccharomycetes</taxon>
        <taxon>Saccharomycetales</taxon>
        <taxon>Saccharomycetaceae</taxon>
        <taxon>Kluyveromyces</taxon>
    </lineage>
</organism>
<dbReference type="SMART" id="SM01162">
    <property type="entry name" value="DUF1771"/>
    <property type="match status" value="1"/>
</dbReference>
<name>A0A0A8L5Q3_9SACH</name>
<dbReference type="SMART" id="SM00463">
    <property type="entry name" value="SMR"/>
    <property type="match status" value="1"/>
</dbReference>
<dbReference type="SUPFAM" id="SSF160443">
    <property type="entry name" value="SMR domain-like"/>
    <property type="match status" value="1"/>
</dbReference>
<dbReference type="EMBL" id="CCBQ010000025">
    <property type="protein sequence ID" value="CDO93533.1"/>
    <property type="molecule type" value="Genomic_DNA"/>
</dbReference>
<evidence type="ECO:0000313" key="3">
    <source>
        <dbReference type="EMBL" id="CDO93533.1"/>
    </source>
</evidence>
<dbReference type="PROSITE" id="PS50828">
    <property type="entry name" value="SMR"/>
    <property type="match status" value="1"/>
</dbReference>
<dbReference type="PANTHER" id="PTHR47417:SF1">
    <property type="entry name" value="SMR DOMAIN-CONTAINING PROTEIN YPL199C"/>
    <property type="match status" value="1"/>
</dbReference>
<evidence type="ECO:0000259" key="2">
    <source>
        <dbReference type="PROSITE" id="PS50828"/>
    </source>
</evidence>
<dbReference type="InterPro" id="IPR013899">
    <property type="entry name" value="DUF1771"/>
</dbReference>
<dbReference type="Pfam" id="PF08590">
    <property type="entry name" value="DUF1771"/>
    <property type="match status" value="1"/>
</dbReference>
<feature type="region of interest" description="Disordered" evidence="1">
    <location>
        <begin position="191"/>
        <end position="227"/>
    </location>
</feature>
<comment type="caution">
    <text evidence="3">The sequence shown here is derived from an EMBL/GenBank/DDBJ whole genome shotgun (WGS) entry which is preliminary data.</text>
</comment>
<dbReference type="OrthoDB" id="3231855at2759"/>
<accession>A0A0A8L5Q3</accession>
<proteinExistence type="predicted"/>
<evidence type="ECO:0000256" key="1">
    <source>
        <dbReference type="SAM" id="MobiDB-lite"/>
    </source>
</evidence>
<dbReference type="InterPro" id="IPR053020">
    <property type="entry name" value="Smr_domain_protein"/>
</dbReference>
<sequence>MGAVADRGALLSTGRDYNHATDKEYQRLRGLADQAYKERQQLSQRSQNSFKSGDKAEAHTLSEQAKKKLKEAEDYNLQAAEYVFVANNADSASNEIDLHGLYVKEAKWILQRRVAAAVKNGETELEVIVGKGLHSSQGVAKLKPAIQELCDEANLNDRVDSKNAGVVIIDLTGARIPVTWDTTDFSTYAQTQANKPSNPQQAYQGQQQPQYQSGGQQQQNYQQQQQQQQSSGNSTLVNQLLSILCQCIKKNL</sequence>
<keyword evidence="4" id="KW-1185">Reference proteome</keyword>
<feature type="region of interest" description="Disordered" evidence="1">
    <location>
        <begin position="37"/>
        <end position="59"/>
    </location>
</feature>
<feature type="domain" description="Smr" evidence="2">
    <location>
        <begin position="96"/>
        <end position="172"/>
    </location>
</feature>
<protein>
    <submittedName>
        <fullName evidence="3">WGS project CCBQ000000000 data, contig 00098</fullName>
    </submittedName>
</protein>
<dbReference type="Gene3D" id="3.30.1370.110">
    <property type="match status" value="1"/>
</dbReference>
<dbReference type="InterPro" id="IPR036063">
    <property type="entry name" value="Smr_dom_sf"/>
</dbReference>